<reference evidence="11 12" key="1">
    <citation type="submission" date="2017-08" db="EMBL/GenBank/DDBJ databases">
        <title>Pusillimonas indicus sp. nov., a member of the family Alcaligenaceae isolated from surface seawater.</title>
        <authorList>
            <person name="Li J."/>
        </authorList>
    </citation>
    <scope>NUCLEOTIDE SEQUENCE [LARGE SCALE GENOMIC DNA]</scope>
    <source>
        <strain evidence="11 12">L52-1-41</strain>
    </source>
</reference>
<dbReference type="Gene3D" id="2.40.50.140">
    <property type="entry name" value="Nucleic acid-binding proteins"/>
    <property type="match status" value="2"/>
</dbReference>
<dbReference type="Proteomes" id="UP000266206">
    <property type="component" value="Unassembled WGS sequence"/>
</dbReference>
<evidence type="ECO:0000256" key="4">
    <source>
        <dbReference type="ARBA" id="ARBA00022722"/>
    </source>
</evidence>
<sequence>MPADFDPEVPSRESILAQLRQVGKPIGVEDLARSLGAQVPLSTGFDRRLRAMERDGQLLYNAGGKLLVNKKMDFIAGRVQGHRDGFGFLVREDGGPDVFLLPREMLKVLHGDRVLAKVDGDYRGRPQATIVEVVERKTNRLVGRFLYERGVHIVVPEDQRIKHDVLIPAGETGSAQPGQVVTVEIVQQPTRHTQPLGRVVEVLGEIDDPGMEIEIAVRKFDVPHEFSDAAVRQAERTPSSVRQPDLEGRVDLRDVPFITIDGEDARDFDDAVYCEPVNLGTEKRRRPGWRLLVAIADVSHYVKPGDPLDDDAIERGTSVYFPRRVIPMLPEALSNGICSLNPHVDRVVLVCDMVISASGAKAGTVSAYQFYNAVIHSHARTTYTEVWSALQQPDGPAAKGMSAVYPHVRHLYDLFQLLFESRAKRGAIDFDTVETKILCNPLGRIEKIVAYERNDAHRLIEECMLAANTCAADFMKRNKRIGLYRVHEGPTPEKLQQLRDYLRNIGLSLTGGDDPSTEDYARLIKAARGRPDYEVIQTMCLRSMQQAIYSPEESGHFGLAYEHYAHFTSPIRRYPDLLTHRVIKSVIEGRRYIPQIDDAPAISALPKKDQEKAVWEKLGLLLSARERRADDASRDVEAWLKCWFVKEHVGEVFSGRVTGVAPFGIFITLDTLFVEGMVHVSELGSDYFQYNEAMHELRGERTGIRYRLTDAVHVQVARVDLEARRIEFRLVKDTSFKTLQKAVEDPGGVAPKRVKKAASSKPPALKGTNARQRRAAAKRSTSPQKQGSSGRKAGRHGRK</sequence>
<comment type="subcellular location">
    <subcellularLocation>
        <location evidence="2 8">Cytoplasm</location>
    </subcellularLocation>
</comment>
<comment type="caution">
    <text evidence="11">The sequence shown here is derived from an EMBL/GenBank/DDBJ whole genome shotgun (WGS) entry which is preliminary data.</text>
</comment>
<dbReference type="InterPro" id="IPR001900">
    <property type="entry name" value="RNase_II/R"/>
</dbReference>
<evidence type="ECO:0000256" key="1">
    <source>
        <dbReference type="ARBA" id="ARBA00001849"/>
    </source>
</evidence>
<dbReference type="SUPFAM" id="SSF50249">
    <property type="entry name" value="Nucleic acid-binding proteins"/>
    <property type="match status" value="4"/>
</dbReference>
<dbReference type="PANTHER" id="PTHR23355:SF9">
    <property type="entry name" value="DIS3-LIKE EXONUCLEASE 2"/>
    <property type="match status" value="1"/>
</dbReference>
<dbReference type="Pfam" id="PF08206">
    <property type="entry name" value="OB_RNB"/>
    <property type="match status" value="1"/>
</dbReference>
<dbReference type="InterPro" id="IPR022966">
    <property type="entry name" value="RNase_II/R_CS"/>
</dbReference>
<dbReference type="PANTHER" id="PTHR23355">
    <property type="entry name" value="RIBONUCLEASE"/>
    <property type="match status" value="1"/>
</dbReference>
<dbReference type="GO" id="GO:0005829">
    <property type="term" value="C:cytosol"/>
    <property type="evidence" value="ECO:0007669"/>
    <property type="project" value="TreeGrafter"/>
</dbReference>
<dbReference type="InterPro" id="IPR004476">
    <property type="entry name" value="RNase_II/RNase_R"/>
</dbReference>
<keyword evidence="3 8" id="KW-0963">Cytoplasm</keyword>
<evidence type="ECO:0000256" key="2">
    <source>
        <dbReference type="ARBA" id="ARBA00004496"/>
    </source>
</evidence>
<dbReference type="GO" id="GO:0003723">
    <property type="term" value="F:RNA binding"/>
    <property type="evidence" value="ECO:0007669"/>
    <property type="project" value="UniProtKB-UniRule"/>
</dbReference>
<dbReference type="InterPro" id="IPR040476">
    <property type="entry name" value="CSD2"/>
</dbReference>
<dbReference type="EC" id="3.1.13.1" evidence="8"/>
<evidence type="ECO:0000313" key="12">
    <source>
        <dbReference type="Proteomes" id="UP000266206"/>
    </source>
</evidence>
<keyword evidence="6 8" id="KW-0269">Exonuclease</keyword>
<evidence type="ECO:0000256" key="7">
    <source>
        <dbReference type="ARBA" id="ARBA00022884"/>
    </source>
</evidence>
<gene>
    <name evidence="8 11" type="primary">rnr</name>
    <name evidence="11" type="ORF">CJP73_13985</name>
</gene>
<dbReference type="NCBIfam" id="TIGR02063">
    <property type="entry name" value="RNase_R"/>
    <property type="match status" value="1"/>
</dbReference>
<comment type="function">
    <text evidence="8">3'-5' exoribonuclease that releases 5'-nucleoside monophosphates and is involved in maturation of structured RNAs.</text>
</comment>
<dbReference type="InterPro" id="IPR050180">
    <property type="entry name" value="RNR_Ribonuclease"/>
</dbReference>
<evidence type="ECO:0000256" key="8">
    <source>
        <dbReference type="HAMAP-Rule" id="MF_01895"/>
    </source>
</evidence>
<dbReference type="HAMAP" id="MF_01895">
    <property type="entry name" value="RNase_R"/>
    <property type="match status" value="1"/>
</dbReference>
<dbReference type="CDD" id="cd04471">
    <property type="entry name" value="S1_RNase_R"/>
    <property type="match status" value="1"/>
</dbReference>
<keyword evidence="4 8" id="KW-0540">Nuclease</keyword>
<dbReference type="EMBL" id="NQYH01000015">
    <property type="protein sequence ID" value="RIY39564.1"/>
    <property type="molecule type" value="Genomic_DNA"/>
</dbReference>
<dbReference type="GO" id="GO:0008859">
    <property type="term" value="F:exoribonuclease II activity"/>
    <property type="evidence" value="ECO:0007669"/>
    <property type="project" value="UniProtKB-UniRule"/>
</dbReference>
<organism evidence="11 12">
    <name type="scientific">Neopusillimonas maritima</name>
    <dbReference type="NCBI Taxonomy" id="2026239"/>
    <lineage>
        <taxon>Bacteria</taxon>
        <taxon>Pseudomonadati</taxon>
        <taxon>Pseudomonadota</taxon>
        <taxon>Betaproteobacteria</taxon>
        <taxon>Burkholderiales</taxon>
        <taxon>Alcaligenaceae</taxon>
        <taxon>Neopusillimonas</taxon>
    </lineage>
</organism>
<dbReference type="InterPro" id="IPR013223">
    <property type="entry name" value="RNase_B_OB_dom"/>
</dbReference>
<evidence type="ECO:0000256" key="6">
    <source>
        <dbReference type="ARBA" id="ARBA00022839"/>
    </source>
</evidence>
<dbReference type="SMART" id="SM00357">
    <property type="entry name" value="CSP"/>
    <property type="match status" value="1"/>
</dbReference>
<keyword evidence="7 8" id="KW-0694">RNA-binding</keyword>
<evidence type="ECO:0000256" key="9">
    <source>
        <dbReference type="SAM" id="MobiDB-lite"/>
    </source>
</evidence>
<name>A0A3A1YT38_9BURK</name>
<evidence type="ECO:0000256" key="5">
    <source>
        <dbReference type="ARBA" id="ARBA00022801"/>
    </source>
</evidence>
<dbReference type="Pfam" id="PF17876">
    <property type="entry name" value="CSD2"/>
    <property type="match status" value="1"/>
</dbReference>
<comment type="catalytic activity">
    <reaction evidence="1 8">
        <text>Exonucleolytic cleavage in the 3'- to 5'-direction to yield nucleoside 5'-phosphates.</text>
        <dbReference type="EC" id="3.1.13.1"/>
    </reaction>
</comment>
<dbReference type="InterPro" id="IPR003029">
    <property type="entry name" value="S1_domain"/>
</dbReference>
<dbReference type="AlphaFoldDB" id="A0A3A1YT38"/>
<accession>A0A3A1YT38</accession>
<comment type="similarity">
    <text evidence="8">Belongs to the RNR ribonuclease family. RNase R subfamily.</text>
</comment>
<evidence type="ECO:0000313" key="11">
    <source>
        <dbReference type="EMBL" id="RIY39564.1"/>
    </source>
</evidence>
<dbReference type="SMART" id="SM00955">
    <property type="entry name" value="RNB"/>
    <property type="match status" value="1"/>
</dbReference>
<dbReference type="GO" id="GO:0006402">
    <property type="term" value="P:mRNA catabolic process"/>
    <property type="evidence" value="ECO:0007669"/>
    <property type="project" value="TreeGrafter"/>
</dbReference>
<dbReference type="Pfam" id="PF00773">
    <property type="entry name" value="RNB"/>
    <property type="match status" value="1"/>
</dbReference>
<protein>
    <recommendedName>
        <fullName evidence="8">Ribonuclease R</fullName>
        <shortName evidence="8">RNase R</shortName>
        <ecNumber evidence="8">3.1.13.1</ecNumber>
    </recommendedName>
</protein>
<keyword evidence="5 8" id="KW-0378">Hydrolase</keyword>
<dbReference type="InterPro" id="IPR012340">
    <property type="entry name" value="NA-bd_OB-fold"/>
</dbReference>
<dbReference type="PROSITE" id="PS01175">
    <property type="entry name" value="RIBONUCLEASE_II"/>
    <property type="match status" value="1"/>
</dbReference>
<dbReference type="InterPro" id="IPR011129">
    <property type="entry name" value="CSD"/>
</dbReference>
<dbReference type="PROSITE" id="PS50126">
    <property type="entry name" value="S1"/>
    <property type="match status" value="1"/>
</dbReference>
<feature type="compositionally biased region" description="Polar residues" evidence="9">
    <location>
        <begin position="779"/>
        <end position="789"/>
    </location>
</feature>
<dbReference type="SMART" id="SM00316">
    <property type="entry name" value="S1"/>
    <property type="match status" value="2"/>
</dbReference>
<proteinExistence type="inferred from homology"/>
<dbReference type="InterPro" id="IPR011805">
    <property type="entry name" value="RNase_R"/>
</dbReference>
<feature type="domain" description="S1 motif" evidence="10">
    <location>
        <begin position="650"/>
        <end position="731"/>
    </location>
</feature>
<evidence type="ECO:0000256" key="3">
    <source>
        <dbReference type="ARBA" id="ARBA00022490"/>
    </source>
</evidence>
<dbReference type="OrthoDB" id="9764149at2"/>
<dbReference type="Pfam" id="PF00575">
    <property type="entry name" value="S1"/>
    <property type="match status" value="1"/>
</dbReference>
<dbReference type="NCBIfam" id="TIGR00358">
    <property type="entry name" value="3_prime_RNase"/>
    <property type="match status" value="1"/>
</dbReference>
<feature type="region of interest" description="Disordered" evidence="9">
    <location>
        <begin position="747"/>
        <end position="799"/>
    </location>
</feature>
<evidence type="ECO:0000259" key="10">
    <source>
        <dbReference type="PROSITE" id="PS50126"/>
    </source>
</evidence>